<protein>
    <submittedName>
        <fullName evidence="1">Uncharacterized protein</fullName>
    </submittedName>
</protein>
<organism evidence="1 2">
    <name type="scientific">Gordonia effusa NBRC 100432</name>
    <dbReference type="NCBI Taxonomy" id="1077974"/>
    <lineage>
        <taxon>Bacteria</taxon>
        <taxon>Bacillati</taxon>
        <taxon>Actinomycetota</taxon>
        <taxon>Actinomycetes</taxon>
        <taxon>Mycobacteriales</taxon>
        <taxon>Gordoniaceae</taxon>
        <taxon>Gordonia</taxon>
    </lineage>
</organism>
<reference evidence="1 2" key="1">
    <citation type="submission" date="2011-12" db="EMBL/GenBank/DDBJ databases">
        <title>Whole genome shotgun sequence of Gordonia effusa NBRC 100432.</title>
        <authorList>
            <person name="Yoshida I."/>
            <person name="Takarada H."/>
            <person name="Hosoyama A."/>
            <person name="Tsuchikane K."/>
            <person name="Katsumata H."/>
            <person name="Yamazaki S."/>
            <person name="Fujita N."/>
        </authorList>
    </citation>
    <scope>NUCLEOTIDE SEQUENCE [LARGE SCALE GENOMIC DNA]</scope>
    <source>
        <strain evidence="1 2">NBRC 100432</strain>
    </source>
</reference>
<accession>H0R1E8</accession>
<dbReference type="AlphaFoldDB" id="H0R1E8"/>
<proteinExistence type="predicted"/>
<dbReference type="STRING" id="1077974.GOEFS_069_00250"/>
<dbReference type="Proteomes" id="UP000035034">
    <property type="component" value="Unassembled WGS sequence"/>
</dbReference>
<evidence type="ECO:0000313" key="1">
    <source>
        <dbReference type="EMBL" id="GAB18899.1"/>
    </source>
</evidence>
<dbReference type="EMBL" id="BAEH01000069">
    <property type="protein sequence ID" value="GAB18899.1"/>
    <property type="molecule type" value="Genomic_DNA"/>
</dbReference>
<gene>
    <name evidence="1" type="ORF">GOEFS_069_00250</name>
</gene>
<name>H0R1E8_9ACTN</name>
<keyword evidence="2" id="KW-1185">Reference proteome</keyword>
<comment type="caution">
    <text evidence="1">The sequence shown here is derived from an EMBL/GenBank/DDBJ whole genome shotgun (WGS) entry which is preliminary data.</text>
</comment>
<evidence type="ECO:0000313" key="2">
    <source>
        <dbReference type="Proteomes" id="UP000035034"/>
    </source>
</evidence>
<sequence>MVLGYVVVVEPIHMFASQEIARRELITGSGGRVRVHDGIDQQLMAGHYLVAPNLLAHNGCQVTPGAIAGDTNSVRR</sequence>